<dbReference type="OrthoDB" id="252633at2"/>
<organism evidence="2 3">
    <name type="scientific">Rhodopirellula sallentina SM41</name>
    <dbReference type="NCBI Taxonomy" id="1263870"/>
    <lineage>
        <taxon>Bacteria</taxon>
        <taxon>Pseudomonadati</taxon>
        <taxon>Planctomycetota</taxon>
        <taxon>Planctomycetia</taxon>
        <taxon>Pirellulales</taxon>
        <taxon>Pirellulaceae</taxon>
        <taxon>Rhodopirellula</taxon>
    </lineage>
</organism>
<gene>
    <name evidence="2" type="ORF">RSSM_03435</name>
</gene>
<feature type="region of interest" description="Disordered" evidence="1">
    <location>
        <begin position="283"/>
        <end position="304"/>
    </location>
</feature>
<reference evidence="2 3" key="1">
    <citation type="journal article" date="2013" name="Mar. Genomics">
        <title>Expression of sulfatases in Rhodopirellula baltica and the diversity of sulfatases in the genus Rhodopirellula.</title>
        <authorList>
            <person name="Wegner C.E."/>
            <person name="Richter-Heitmann T."/>
            <person name="Klindworth A."/>
            <person name="Klockow C."/>
            <person name="Richter M."/>
            <person name="Achstetter T."/>
            <person name="Glockner F.O."/>
            <person name="Harder J."/>
        </authorList>
    </citation>
    <scope>NUCLEOTIDE SEQUENCE [LARGE SCALE GENOMIC DNA]</scope>
    <source>
        <strain evidence="2 3">SM41</strain>
    </source>
</reference>
<dbReference type="PATRIC" id="fig|1263870.3.peg.3652"/>
<evidence type="ECO:0000313" key="3">
    <source>
        <dbReference type="Proteomes" id="UP000011885"/>
    </source>
</evidence>
<proteinExistence type="predicted"/>
<feature type="compositionally biased region" description="Polar residues" evidence="1">
    <location>
        <begin position="283"/>
        <end position="294"/>
    </location>
</feature>
<dbReference type="InterPro" id="IPR025855">
    <property type="entry name" value="Replic_Relax"/>
</dbReference>
<name>M5UB83_9BACT</name>
<comment type="caution">
    <text evidence="2">The sequence shown here is derived from an EMBL/GenBank/DDBJ whole genome shotgun (WGS) entry which is preliminary data.</text>
</comment>
<protein>
    <recommendedName>
        <fullName evidence="4">Replication-relaxation</fullName>
    </recommendedName>
</protein>
<accession>M5UB83</accession>
<evidence type="ECO:0000313" key="2">
    <source>
        <dbReference type="EMBL" id="EMI55111.1"/>
    </source>
</evidence>
<dbReference type="Pfam" id="PF13814">
    <property type="entry name" value="Replic_Relax"/>
    <property type="match status" value="1"/>
</dbReference>
<dbReference type="AlphaFoldDB" id="M5UB83"/>
<dbReference type="RefSeq" id="WP_008680587.1">
    <property type="nucleotide sequence ID" value="NZ_ANOH01000228.1"/>
</dbReference>
<evidence type="ECO:0000256" key="1">
    <source>
        <dbReference type="SAM" id="MobiDB-lite"/>
    </source>
</evidence>
<evidence type="ECO:0008006" key="4">
    <source>
        <dbReference type="Google" id="ProtNLM"/>
    </source>
</evidence>
<sequence length="304" mass="34054">MQLTELDMTVLKTVARYYVLTREMVQSVCCADHASGRGTRKRLSRLGQAGYLTKHRVPVALPGTNGAAPVYYATKKGCEALASYFGDDEFLATNTRTPRADRLSHWIAINKTRLLIEEAALLVPGLKLVHWITEWETINKGDAASDQFYLHTQFSKTPPLSCSPDAGFLLEYRGQRKVYYLEQDLATSSPRQIAARKSKGYERLAKTEVHRKHFPETTIGAFRVLFVTSNDYRARKTVEEMSDKPGKELWLMMNESALTVDNFFTGDVALDHEGIVGPLVRTQSTQQVDTTQPNRPHAASPATA</sequence>
<keyword evidence="3" id="KW-1185">Reference proteome</keyword>
<dbReference type="EMBL" id="ANOH01000228">
    <property type="protein sequence ID" value="EMI55111.1"/>
    <property type="molecule type" value="Genomic_DNA"/>
</dbReference>
<dbReference type="Proteomes" id="UP000011885">
    <property type="component" value="Unassembled WGS sequence"/>
</dbReference>